<sequence length="373" mass="42585">MGTHFILLGLLYLCGVGFSQDCKPQLLHNWDFPGSDIISLYSPDVEHCQYLCTQHSSCLFFTFIGPDSTIDNRLFYCFLKSTPSGQPINQGPKPGTTAGFSLRPCNPDPKPCLSKVYWNTDFTGADYRAHFTPNYEECQRVCTNDPGCQFFTFANDIYGSENIRYKCHLKFSWTIPVIPKIDVVNDIVSGFSQRYQTPQYLKPECKSKLFPNINYPGNDVTSLLAVSPEQCQTLCSAHPLCTYFSYTSNDFRCYLKNNPNEMVPRAASGVTSGLPARFCQPDNNWVKKIYEDINFPSNDIRYFTAEDVHGCQRACTADPNCQYFSYHNENCTSKYRMWRRCFLKRVITLPVPPRVSKAINLVSGFSLKNCHYK</sequence>
<feature type="domain" description="Apple" evidence="4">
    <location>
        <begin position="205"/>
        <end position="279"/>
    </location>
</feature>
<dbReference type="GO" id="GO:0006508">
    <property type="term" value="P:proteolysis"/>
    <property type="evidence" value="ECO:0007669"/>
    <property type="project" value="InterPro"/>
</dbReference>
<dbReference type="Proteomes" id="UP000265040">
    <property type="component" value="Chromosome 11"/>
</dbReference>
<dbReference type="CDD" id="cd01100">
    <property type="entry name" value="APPLE_Factor_XI_like"/>
    <property type="match status" value="3"/>
</dbReference>
<keyword evidence="3" id="KW-0732">Signal</keyword>
<dbReference type="AlphaFoldDB" id="A0A3Q1H8P6"/>
<dbReference type="GO" id="GO:0005576">
    <property type="term" value="C:extracellular region"/>
    <property type="evidence" value="ECO:0007669"/>
    <property type="project" value="InterPro"/>
</dbReference>
<dbReference type="Pfam" id="PF14295">
    <property type="entry name" value="PAN_4"/>
    <property type="match status" value="3"/>
</dbReference>
<name>A0A3Q1H8P6_ANATE</name>
<feature type="signal peptide" evidence="3">
    <location>
        <begin position="1"/>
        <end position="19"/>
    </location>
</feature>
<proteinExistence type="predicted"/>
<evidence type="ECO:0000259" key="4">
    <source>
        <dbReference type="PROSITE" id="PS50948"/>
    </source>
</evidence>
<evidence type="ECO:0000256" key="2">
    <source>
        <dbReference type="ARBA" id="ARBA00023157"/>
    </source>
</evidence>
<gene>
    <name evidence="5" type="primary">TFPI2</name>
</gene>
<keyword evidence="6" id="KW-1185">Reference proteome</keyword>
<reference evidence="5" key="2">
    <citation type="submission" date="2025-08" db="UniProtKB">
        <authorList>
            <consortium name="Ensembl"/>
        </authorList>
    </citation>
    <scope>IDENTIFICATION</scope>
</reference>
<evidence type="ECO:0000313" key="6">
    <source>
        <dbReference type="Proteomes" id="UP000265040"/>
    </source>
</evidence>
<organism evidence="5 6">
    <name type="scientific">Anabas testudineus</name>
    <name type="common">Climbing perch</name>
    <name type="synonym">Anthias testudineus</name>
    <dbReference type="NCBI Taxonomy" id="64144"/>
    <lineage>
        <taxon>Eukaryota</taxon>
        <taxon>Metazoa</taxon>
        <taxon>Chordata</taxon>
        <taxon>Craniata</taxon>
        <taxon>Vertebrata</taxon>
        <taxon>Euteleostomi</taxon>
        <taxon>Actinopterygii</taxon>
        <taxon>Neopterygii</taxon>
        <taxon>Teleostei</taxon>
        <taxon>Neoteleostei</taxon>
        <taxon>Acanthomorphata</taxon>
        <taxon>Anabantaria</taxon>
        <taxon>Anabantiformes</taxon>
        <taxon>Anabantoidei</taxon>
        <taxon>Anabantidae</taxon>
        <taxon>Anabas</taxon>
    </lineage>
</organism>
<dbReference type="InterPro" id="IPR000177">
    <property type="entry name" value="Apple"/>
</dbReference>
<feature type="chain" id="PRO_5018529535" description="Apple domain-containing protein" evidence="3">
    <location>
        <begin position="20"/>
        <end position="373"/>
    </location>
</feature>
<dbReference type="InParanoid" id="A0A3Q1H8P6"/>
<dbReference type="GeneTree" id="ENSGT00940000158569"/>
<evidence type="ECO:0000256" key="1">
    <source>
        <dbReference type="ARBA" id="ARBA00022737"/>
    </source>
</evidence>
<dbReference type="Pfam" id="PF00024">
    <property type="entry name" value="PAN_1"/>
    <property type="match status" value="1"/>
</dbReference>
<dbReference type="Ensembl" id="ENSATET00000004870.2">
    <property type="protein sequence ID" value="ENSATEP00000004792.1"/>
    <property type="gene ID" value="ENSATEG00000003232.2"/>
</dbReference>
<keyword evidence="1" id="KW-0677">Repeat</keyword>
<dbReference type="OMA" id="HNENCTS"/>
<keyword evidence="2" id="KW-1015">Disulfide bond</keyword>
<reference evidence="5" key="3">
    <citation type="submission" date="2025-09" db="UniProtKB">
        <authorList>
            <consortium name="Ensembl"/>
        </authorList>
    </citation>
    <scope>IDENTIFICATION</scope>
</reference>
<dbReference type="PROSITE" id="PS50948">
    <property type="entry name" value="PAN"/>
    <property type="match status" value="3"/>
</dbReference>
<accession>A0A3Q1H8P6</accession>
<protein>
    <recommendedName>
        <fullName evidence="4">Apple domain-containing protein</fullName>
    </recommendedName>
</protein>
<dbReference type="Gene3D" id="3.50.4.10">
    <property type="entry name" value="Hepatocyte Growth Factor"/>
    <property type="match status" value="4"/>
</dbReference>
<feature type="domain" description="Apple" evidence="4">
    <location>
        <begin position="22"/>
        <end position="105"/>
    </location>
</feature>
<reference evidence="5" key="1">
    <citation type="submission" date="2021-04" db="EMBL/GenBank/DDBJ databases">
        <authorList>
            <consortium name="Wellcome Sanger Institute Data Sharing"/>
        </authorList>
    </citation>
    <scope>NUCLEOTIDE SEQUENCE [LARGE SCALE GENOMIC DNA]</scope>
</reference>
<evidence type="ECO:0000256" key="3">
    <source>
        <dbReference type="SAM" id="SignalP"/>
    </source>
</evidence>
<evidence type="ECO:0000313" key="5">
    <source>
        <dbReference type="Ensembl" id="ENSATEP00000004792.1"/>
    </source>
</evidence>
<dbReference type="SMART" id="SM00223">
    <property type="entry name" value="APPLE"/>
    <property type="match status" value="4"/>
</dbReference>
<dbReference type="PANTHER" id="PTHR33946:SF4">
    <property type="entry name" value="COAGULATION FACTOR XI"/>
    <property type="match status" value="1"/>
</dbReference>
<feature type="domain" description="Apple" evidence="4">
    <location>
        <begin position="112"/>
        <end position="196"/>
    </location>
</feature>
<dbReference type="InterPro" id="IPR003609">
    <property type="entry name" value="Pan_app"/>
</dbReference>
<dbReference type="PANTHER" id="PTHR33946">
    <property type="match status" value="1"/>
</dbReference>
<dbReference type="PRINTS" id="PR00005">
    <property type="entry name" value="APPLEDOMAIN"/>
</dbReference>
<dbReference type="SUPFAM" id="SSF57414">
    <property type="entry name" value="Hairpin loop containing domain-like"/>
    <property type="match status" value="2"/>
</dbReference>